<proteinExistence type="predicted"/>
<feature type="compositionally biased region" description="Gly residues" evidence="1">
    <location>
        <begin position="14"/>
        <end position="30"/>
    </location>
</feature>
<reference evidence="2" key="1">
    <citation type="submission" date="2020-02" db="EMBL/GenBank/DDBJ databases">
        <authorList>
            <person name="Meier V. D."/>
        </authorList>
    </citation>
    <scope>NUCLEOTIDE SEQUENCE</scope>
    <source>
        <strain evidence="2">AVDCRST_MAG64</strain>
    </source>
</reference>
<feature type="non-terminal residue" evidence="2">
    <location>
        <position position="42"/>
    </location>
</feature>
<gene>
    <name evidence="2" type="ORF">AVDCRST_MAG64-863</name>
</gene>
<dbReference type="EMBL" id="CADCUQ010000210">
    <property type="protein sequence ID" value="CAA9384900.1"/>
    <property type="molecule type" value="Genomic_DNA"/>
</dbReference>
<feature type="non-terminal residue" evidence="2">
    <location>
        <position position="1"/>
    </location>
</feature>
<feature type="region of interest" description="Disordered" evidence="1">
    <location>
        <begin position="1"/>
        <end position="42"/>
    </location>
</feature>
<name>A0A6J4NE49_9BACT</name>
<dbReference type="AlphaFoldDB" id="A0A6J4NE49"/>
<evidence type="ECO:0000256" key="1">
    <source>
        <dbReference type="SAM" id="MobiDB-lite"/>
    </source>
</evidence>
<protein>
    <submittedName>
        <fullName evidence="2">Uncharacterized protein</fullName>
    </submittedName>
</protein>
<organism evidence="2">
    <name type="scientific">uncultured Phycisphaerae bacterium</name>
    <dbReference type="NCBI Taxonomy" id="904963"/>
    <lineage>
        <taxon>Bacteria</taxon>
        <taxon>Pseudomonadati</taxon>
        <taxon>Planctomycetota</taxon>
        <taxon>Phycisphaerae</taxon>
        <taxon>environmental samples</taxon>
    </lineage>
</organism>
<evidence type="ECO:0000313" key="2">
    <source>
        <dbReference type="EMBL" id="CAA9384900.1"/>
    </source>
</evidence>
<feature type="compositionally biased region" description="Basic and acidic residues" evidence="1">
    <location>
        <begin position="1"/>
        <end position="11"/>
    </location>
</feature>
<sequence length="42" mass="4267">AARQRLPDLRRRAGGPGDRGGGAGRDGAGLGARRQCPAAVRL</sequence>
<accession>A0A6J4NE49</accession>